<dbReference type="RefSeq" id="WP_132605430.1">
    <property type="nucleotide sequence ID" value="NZ_NRRP01000047.1"/>
</dbReference>
<organism evidence="3 4">
    <name type="scientific">Rhodovulum adriaticum</name>
    <name type="common">Rhodopseudomonas adriatica</name>
    <dbReference type="NCBI Taxonomy" id="35804"/>
    <lineage>
        <taxon>Bacteria</taxon>
        <taxon>Pseudomonadati</taxon>
        <taxon>Pseudomonadota</taxon>
        <taxon>Alphaproteobacteria</taxon>
        <taxon>Rhodobacterales</taxon>
        <taxon>Paracoccaceae</taxon>
        <taxon>Rhodovulum</taxon>
    </lineage>
</organism>
<dbReference type="Proteomes" id="UP000295733">
    <property type="component" value="Unassembled WGS sequence"/>
</dbReference>
<dbReference type="OrthoDB" id="7689797at2"/>
<proteinExistence type="predicted"/>
<keyword evidence="4" id="KW-1185">Reference proteome</keyword>
<evidence type="ECO:0000256" key="2">
    <source>
        <dbReference type="SAM" id="Phobius"/>
    </source>
</evidence>
<keyword evidence="2" id="KW-0812">Transmembrane</keyword>
<keyword evidence="1" id="KW-0175">Coiled coil</keyword>
<comment type="caution">
    <text evidence="3">The sequence shown here is derived from an EMBL/GenBank/DDBJ whole genome shotgun (WGS) entry which is preliminary data.</text>
</comment>
<evidence type="ECO:0000313" key="4">
    <source>
        <dbReference type="Proteomes" id="UP000295733"/>
    </source>
</evidence>
<reference evidence="3 4" key="1">
    <citation type="submission" date="2019-03" db="EMBL/GenBank/DDBJ databases">
        <title>Genomic Encyclopedia of Type Strains, Phase IV (KMG-IV): sequencing the most valuable type-strain genomes for metagenomic binning, comparative biology and taxonomic classification.</title>
        <authorList>
            <person name="Goeker M."/>
        </authorList>
    </citation>
    <scope>NUCLEOTIDE SEQUENCE [LARGE SCALE GENOMIC DNA]</scope>
    <source>
        <strain evidence="3 4">DSM 2781</strain>
    </source>
</reference>
<feature type="transmembrane region" description="Helical" evidence="2">
    <location>
        <begin position="48"/>
        <end position="68"/>
    </location>
</feature>
<protein>
    <submittedName>
        <fullName evidence="3">Putative integral membrane protein</fullName>
    </submittedName>
</protein>
<sequence length="121" mass="13479">MRYIRLLFLLALAICLVVVAIANGTPVTLTLLPEELATFTGVSQSVELPLYAVGFGGVLTGLLIGFFWEWAREGKYRATASRQKREMARMQRELDKLKAEQHRNEGRDEVLALLEKGGSAK</sequence>
<feature type="coiled-coil region" evidence="1">
    <location>
        <begin position="80"/>
        <end position="107"/>
    </location>
</feature>
<keyword evidence="2" id="KW-0472">Membrane</keyword>
<gene>
    <name evidence="3" type="ORF">EV656_11531</name>
</gene>
<dbReference type="EMBL" id="SLXL01000015">
    <property type="protein sequence ID" value="TCP20910.1"/>
    <property type="molecule type" value="Genomic_DNA"/>
</dbReference>
<dbReference type="AlphaFoldDB" id="A0A4R2NHV2"/>
<evidence type="ECO:0000313" key="3">
    <source>
        <dbReference type="EMBL" id="TCP20910.1"/>
    </source>
</evidence>
<accession>A0A4R2NHV2</accession>
<name>A0A4R2NHV2_RHOAD</name>
<evidence type="ECO:0000256" key="1">
    <source>
        <dbReference type="SAM" id="Coils"/>
    </source>
</evidence>
<keyword evidence="2" id="KW-1133">Transmembrane helix</keyword>